<proteinExistence type="predicted"/>
<sequence length="104" mass="11316">MQNALVAEVALQTQHIADSSSDPNSIDWIALFEMVLGASVAGTHAPSQWQSQLQTPQPTRDADVNTFLQNLVFVTSIGDIICSFSKQVDNATNNDEENDHGEDD</sequence>
<organism evidence="1 2">
    <name type="scientific">Lactuca saligna</name>
    <name type="common">Willowleaf lettuce</name>
    <dbReference type="NCBI Taxonomy" id="75948"/>
    <lineage>
        <taxon>Eukaryota</taxon>
        <taxon>Viridiplantae</taxon>
        <taxon>Streptophyta</taxon>
        <taxon>Embryophyta</taxon>
        <taxon>Tracheophyta</taxon>
        <taxon>Spermatophyta</taxon>
        <taxon>Magnoliopsida</taxon>
        <taxon>eudicotyledons</taxon>
        <taxon>Gunneridae</taxon>
        <taxon>Pentapetalae</taxon>
        <taxon>asterids</taxon>
        <taxon>campanulids</taxon>
        <taxon>Asterales</taxon>
        <taxon>Asteraceae</taxon>
        <taxon>Cichorioideae</taxon>
        <taxon>Cichorieae</taxon>
        <taxon>Lactucinae</taxon>
        <taxon>Lactuca</taxon>
    </lineage>
</organism>
<keyword evidence="2" id="KW-1185">Reference proteome</keyword>
<dbReference type="AlphaFoldDB" id="A0AA35YTY8"/>
<name>A0AA35YTY8_LACSI</name>
<evidence type="ECO:0000313" key="1">
    <source>
        <dbReference type="EMBL" id="CAI9280208.1"/>
    </source>
</evidence>
<protein>
    <submittedName>
        <fullName evidence="1">Uncharacterized protein</fullName>
    </submittedName>
</protein>
<dbReference type="EMBL" id="OX465080">
    <property type="protein sequence ID" value="CAI9280208.1"/>
    <property type="molecule type" value="Genomic_DNA"/>
</dbReference>
<evidence type="ECO:0000313" key="2">
    <source>
        <dbReference type="Proteomes" id="UP001177003"/>
    </source>
</evidence>
<accession>A0AA35YTY8</accession>
<gene>
    <name evidence="1" type="ORF">LSALG_LOCUS19967</name>
</gene>
<reference evidence="1" key="1">
    <citation type="submission" date="2023-04" db="EMBL/GenBank/DDBJ databases">
        <authorList>
            <person name="Vijverberg K."/>
            <person name="Xiong W."/>
            <person name="Schranz E."/>
        </authorList>
    </citation>
    <scope>NUCLEOTIDE SEQUENCE</scope>
</reference>
<dbReference type="Proteomes" id="UP001177003">
    <property type="component" value="Chromosome 4"/>
</dbReference>